<accession>A0AAE0JXX5</accession>
<organism evidence="3 4">
    <name type="scientific">Lasiosphaeria ovina</name>
    <dbReference type="NCBI Taxonomy" id="92902"/>
    <lineage>
        <taxon>Eukaryota</taxon>
        <taxon>Fungi</taxon>
        <taxon>Dikarya</taxon>
        <taxon>Ascomycota</taxon>
        <taxon>Pezizomycotina</taxon>
        <taxon>Sordariomycetes</taxon>
        <taxon>Sordariomycetidae</taxon>
        <taxon>Sordariales</taxon>
        <taxon>Lasiosphaeriaceae</taxon>
        <taxon>Lasiosphaeria</taxon>
    </lineage>
</organism>
<dbReference type="AlphaFoldDB" id="A0AAE0JXX5"/>
<name>A0AAE0JXX5_9PEZI</name>
<dbReference type="InterPro" id="IPR012344">
    <property type="entry name" value="Matrix_HIV/RSV_N"/>
</dbReference>
<feature type="domain" description="DUF7924" evidence="2">
    <location>
        <begin position="226"/>
        <end position="402"/>
    </location>
</feature>
<dbReference type="InterPro" id="IPR057684">
    <property type="entry name" value="DUF7924"/>
</dbReference>
<dbReference type="Pfam" id="PF25545">
    <property type="entry name" value="DUF7924"/>
    <property type="match status" value="1"/>
</dbReference>
<feature type="region of interest" description="Disordered" evidence="1">
    <location>
        <begin position="213"/>
        <end position="241"/>
    </location>
</feature>
<dbReference type="Gene3D" id="1.10.150.90">
    <property type="entry name" value="Immunodeficiency lentiviruses, gag gene matrix protein p17"/>
    <property type="match status" value="1"/>
</dbReference>
<dbReference type="PANTHER" id="PTHR42470">
    <property type="entry name" value="VAST DOMAIN-CONTAINING PROTEIN"/>
    <property type="match status" value="1"/>
</dbReference>
<evidence type="ECO:0000313" key="3">
    <source>
        <dbReference type="EMBL" id="KAK3366037.1"/>
    </source>
</evidence>
<reference evidence="3" key="2">
    <citation type="submission" date="2023-06" db="EMBL/GenBank/DDBJ databases">
        <authorList>
            <consortium name="Lawrence Berkeley National Laboratory"/>
            <person name="Haridas S."/>
            <person name="Hensen N."/>
            <person name="Bonometti L."/>
            <person name="Westerberg I."/>
            <person name="Brannstrom I.O."/>
            <person name="Guillou S."/>
            <person name="Cros-Aarteil S."/>
            <person name="Calhoun S."/>
            <person name="Kuo A."/>
            <person name="Mondo S."/>
            <person name="Pangilinan J."/>
            <person name="Riley R."/>
            <person name="Labutti K."/>
            <person name="Andreopoulos B."/>
            <person name="Lipzen A."/>
            <person name="Chen C."/>
            <person name="Yanf M."/>
            <person name="Daum C."/>
            <person name="Ng V."/>
            <person name="Clum A."/>
            <person name="Steindorff A."/>
            <person name="Ohm R."/>
            <person name="Martin F."/>
            <person name="Silar P."/>
            <person name="Natvig D."/>
            <person name="Lalanne C."/>
            <person name="Gautier V."/>
            <person name="Ament-Velasquez S.L."/>
            <person name="Kruys A."/>
            <person name="Hutchinson M.I."/>
            <person name="Powell A.J."/>
            <person name="Barry K."/>
            <person name="Miller A.N."/>
            <person name="Grigoriev I.V."/>
            <person name="Debuchy R."/>
            <person name="Gladieux P."/>
            <person name="Thoren M.H."/>
            <person name="Johannesson H."/>
        </authorList>
    </citation>
    <scope>NUCLEOTIDE SEQUENCE</scope>
    <source>
        <strain evidence="3">CBS 958.72</strain>
    </source>
</reference>
<feature type="region of interest" description="Disordered" evidence="1">
    <location>
        <begin position="1"/>
        <end position="51"/>
    </location>
</feature>
<feature type="region of interest" description="Disordered" evidence="1">
    <location>
        <begin position="101"/>
        <end position="128"/>
    </location>
</feature>
<reference evidence="3" key="1">
    <citation type="journal article" date="2023" name="Mol. Phylogenet. Evol.">
        <title>Genome-scale phylogeny and comparative genomics of the fungal order Sordariales.</title>
        <authorList>
            <person name="Hensen N."/>
            <person name="Bonometti L."/>
            <person name="Westerberg I."/>
            <person name="Brannstrom I.O."/>
            <person name="Guillou S."/>
            <person name="Cros-Aarteil S."/>
            <person name="Calhoun S."/>
            <person name="Haridas S."/>
            <person name="Kuo A."/>
            <person name="Mondo S."/>
            <person name="Pangilinan J."/>
            <person name="Riley R."/>
            <person name="LaButti K."/>
            <person name="Andreopoulos B."/>
            <person name="Lipzen A."/>
            <person name="Chen C."/>
            <person name="Yan M."/>
            <person name="Daum C."/>
            <person name="Ng V."/>
            <person name="Clum A."/>
            <person name="Steindorff A."/>
            <person name="Ohm R.A."/>
            <person name="Martin F."/>
            <person name="Silar P."/>
            <person name="Natvig D.O."/>
            <person name="Lalanne C."/>
            <person name="Gautier V."/>
            <person name="Ament-Velasquez S.L."/>
            <person name="Kruys A."/>
            <person name="Hutchinson M.I."/>
            <person name="Powell A.J."/>
            <person name="Barry K."/>
            <person name="Miller A.N."/>
            <person name="Grigoriev I.V."/>
            <person name="Debuchy R."/>
            <person name="Gladieux P."/>
            <person name="Hiltunen Thoren M."/>
            <person name="Johannesson H."/>
        </authorList>
    </citation>
    <scope>NUCLEOTIDE SEQUENCE</scope>
    <source>
        <strain evidence="3">CBS 958.72</strain>
    </source>
</reference>
<feature type="region of interest" description="Disordered" evidence="1">
    <location>
        <begin position="410"/>
        <end position="461"/>
    </location>
</feature>
<evidence type="ECO:0000313" key="4">
    <source>
        <dbReference type="Proteomes" id="UP001287356"/>
    </source>
</evidence>
<gene>
    <name evidence="3" type="ORF">B0T24DRAFT_597782</name>
</gene>
<evidence type="ECO:0000256" key="1">
    <source>
        <dbReference type="SAM" id="MobiDB-lite"/>
    </source>
</evidence>
<dbReference type="Proteomes" id="UP001287356">
    <property type="component" value="Unassembled WGS sequence"/>
</dbReference>
<proteinExistence type="predicted"/>
<dbReference type="PANTHER" id="PTHR42470:SF1">
    <property type="entry name" value="VAST DOMAIN-CONTAINING PROTEIN"/>
    <property type="match status" value="1"/>
</dbReference>
<evidence type="ECO:0000259" key="2">
    <source>
        <dbReference type="Pfam" id="PF25545"/>
    </source>
</evidence>
<sequence>MDRPPQSTKRRLDTNLETPSLPAAKRARLFETNLQQPAPKRPRASFLEDHAGPTDAISEWLESVGSDREKRCRSDSYLHASSDDPIPRNFTRSAPQMACNRDADGYAVPPTPGPSCGSVAPSNAGSSRSSRALVEESYYRSQNLAANGIHMRPRYEPFPEHIASVVDYARKKRDSPEPSPDDVYRDIALDDLEARGLDEAKVEDYFRARIFPGPEGGDSLERSDKQPMSRHAVPNAGPQFRVSNPTPDMLFGYSRHHAFPDQQTQLISMGNEMNGTANNQELMYPFFVIEFKGNGGDLWVATNQCLGGSASCVNIAERLNRQLKACKSSKVKLVDSTAFSIAMNGEVARLYVSWKHSDLEYYMQKVKSFLLQDPEHYIEFRKHVKNIIDWGKDNRLKEIRESLDTLLEESRKRASEAAKSRPPPTRDSTSKSKKQKLPKAAAADAAPSKHEANKKTSMSALLGRRYERTGEMGDLEEAITVARQAVQSIPEDHPDRAAWLNNLGNKLGRRYERTGEMGDLEEAIIVRRLNNLGNKLGRRYERTGEMGDLKEAIIVPCQLATGWHSISTARPPFGPPGRGLDRAVSYGQPGRHSVSVSQQANWAFK</sequence>
<protein>
    <recommendedName>
        <fullName evidence="2">DUF7924 domain-containing protein</fullName>
    </recommendedName>
</protein>
<comment type="caution">
    <text evidence="3">The sequence shown here is derived from an EMBL/GenBank/DDBJ whole genome shotgun (WGS) entry which is preliminary data.</text>
</comment>
<dbReference type="EMBL" id="JAULSN010000008">
    <property type="protein sequence ID" value="KAK3366037.1"/>
    <property type="molecule type" value="Genomic_DNA"/>
</dbReference>
<keyword evidence="4" id="KW-1185">Reference proteome</keyword>
<feature type="compositionally biased region" description="Basic and acidic residues" evidence="1">
    <location>
        <begin position="410"/>
        <end position="419"/>
    </location>
</feature>